<evidence type="ECO:0000256" key="1">
    <source>
        <dbReference type="SAM" id="MobiDB-lite"/>
    </source>
</evidence>
<comment type="caution">
    <text evidence="2">The sequence shown here is derived from an EMBL/GenBank/DDBJ whole genome shotgun (WGS) entry which is preliminary data.</text>
</comment>
<dbReference type="AlphaFoldDB" id="A0AAD2DCJ2"/>
<gene>
    <name evidence="2" type="ORF">ECRASSUSDP1_LOCUS29389</name>
</gene>
<evidence type="ECO:0000313" key="2">
    <source>
        <dbReference type="EMBL" id="CAI2387755.1"/>
    </source>
</evidence>
<protein>
    <submittedName>
        <fullName evidence="2">Uncharacterized protein</fullName>
    </submittedName>
</protein>
<name>A0AAD2DCJ2_EUPCR</name>
<proteinExistence type="predicted"/>
<reference evidence="2" key="1">
    <citation type="submission" date="2023-07" db="EMBL/GenBank/DDBJ databases">
        <authorList>
            <consortium name="AG Swart"/>
            <person name="Singh M."/>
            <person name="Singh A."/>
            <person name="Seah K."/>
            <person name="Emmerich C."/>
        </authorList>
    </citation>
    <scope>NUCLEOTIDE SEQUENCE</scope>
    <source>
        <strain evidence="2">DP1</strain>
    </source>
</reference>
<sequence>MKKHFKEIREFIASRNSSKQMKLYDIQKINLKRQFKPIRSGHDHHRNFQSNHRNKSPKNLQNSDQDTKRPSLKRKLVIKIKSIFDTDSSSSEKSNSTMRSTSSMTLKTIENRHNAQTSPLAYTEEARDPSLATHILDVRTEHELLSKSLSRHTQEKYGFADRVAVKQVNQILEICDDQGQKFNEHPYFCKKRLKQSESQGDPYQSRSPYLRSKEISLHCLKNWISPIKRFVPLKTKSSYSRKLRLQSNPRQLHQNQTVVQDHAQRIERNSMIKCLKNDLKKFISKRFLCILGHSKVRGRRMRGWKGIWGCMGLGRCFWGLDFIRNFGDDYL</sequence>
<dbReference type="EMBL" id="CAMPGE010030243">
    <property type="protein sequence ID" value="CAI2387755.1"/>
    <property type="molecule type" value="Genomic_DNA"/>
</dbReference>
<feature type="compositionally biased region" description="Basic residues" evidence="1">
    <location>
        <begin position="42"/>
        <end position="56"/>
    </location>
</feature>
<feature type="region of interest" description="Disordered" evidence="1">
    <location>
        <begin position="36"/>
        <end position="72"/>
    </location>
</feature>
<accession>A0AAD2DCJ2</accession>
<keyword evidence="3" id="KW-1185">Reference proteome</keyword>
<organism evidence="2 3">
    <name type="scientific">Euplotes crassus</name>
    <dbReference type="NCBI Taxonomy" id="5936"/>
    <lineage>
        <taxon>Eukaryota</taxon>
        <taxon>Sar</taxon>
        <taxon>Alveolata</taxon>
        <taxon>Ciliophora</taxon>
        <taxon>Intramacronucleata</taxon>
        <taxon>Spirotrichea</taxon>
        <taxon>Hypotrichia</taxon>
        <taxon>Euplotida</taxon>
        <taxon>Euplotidae</taxon>
        <taxon>Moneuplotes</taxon>
    </lineage>
</organism>
<dbReference type="Proteomes" id="UP001295684">
    <property type="component" value="Unassembled WGS sequence"/>
</dbReference>
<evidence type="ECO:0000313" key="3">
    <source>
        <dbReference type="Proteomes" id="UP001295684"/>
    </source>
</evidence>